<reference evidence="1" key="1">
    <citation type="journal article" date="2017" name="Nature">
        <title>The sunflower genome provides insights into oil metabolism, flowering and Asterid evolution.</title>
        <authorList>
            <person name="Badouin H."/>
            <person name="Gouzy J."/>
            <person name="Grassa C.J."/>
            <person name="Murat F."/>
            <person name="Staton S.E."/>
            <person name="Cottret L."/>
            <person name="Lelandais-Briere C."/>
            <person name="Owens G.L."/>
            <person name="Carrere S."/>
            <person name="Mayjonade B."/>
            <person name="Legrand L."/>
            <person name="Gill N."/>
            <person name="Kane N.C."/>
            <person name="Bowers J.E."/>
            <person name="Hubner S."/>
            <person name="Bellec A."/>
            <person name="Berard A."/>
            <person name="Berges H."/>
            <person name="Blanchet N."/>
            <person name="Boniface M.C."/>
            <person name="Brunel D."/>
            <person name="Catrice O."/>
            <person name="Chaidir N."/>
            <person name="Claudel C."/>
            <person name="Donnadieu C."/>
            <person name="Faraut T."/>
            <person name="Fievet G."/>
            <person name="Helmstetter N."/>
            <person name="King M."/>
            <person name="Knapp S.J."/>
            <person name="Lai Z."/>
            <person name="Le Paslier M.C."/>
            <person name="Lippi Y."/>
            <person name="Lorenzon L."/>
            <person name="Mandel J.R."/>
            <person name="Marage G."/>
            <person name="Marchand G."/>
            <person name="Marquand E."/>
            <person name="Bret-Mestries E."/>
            <person name="Morien E."/>
            <person name="Nambeesan S."/>
            <person name="Nguyen T."/>
            <person name="Pegot-Espagnet P."/>
            <person name="Pouilly N."/>
            <person name="Raftis F."/>
            <person name="Sallet E."/>
            <person name="Schiex T."/>
            <person name="Thomas J."/>
            <person name="Vandecasteele C."/>
            <person name="Vares D."/>
            <person name="Vear F."/>
            <person name="Vautrin S."/>
            <person name="Crespi M."/>
            <person name="Mangin B."/>
            <person name="Burke J.M."/>
            <person name="Salse J."/>
            <person name="Munos S."/>
            <person name="Vincourt P."/>
            <person name="Rieseberg L.H."/>
            <person name="Langlade N.B."/>
        </authorList>
    </citation>
    <scope>NUCLEOTIDE SEQUENCE</scope>
    <source>
        <tissue evidence="1">Leaves</tissue>
    </source>
</reference>
<reference evidence="1" key="2">
    <citation type="submission" date="2020-06" db="EMBL/GenBank/DDBJ databases">
        <title>Helianthus annuus Genome sequencing and assembly Release 2.</title>
        <authorList>
            <person name="Gouzy J."/>
            <person name="Langlade N."/>
            <person name="Munos S."/>
        </authorList>
    </citation>
    <scope>NUCLEOTIDE SEQUENCE</scope>
    <source>
        <tissue evidence="1">Leaves</tissue>
    </source>
</reference>
<gene>
    <name evidence="1" type="ORF">HanXRQr2_Chr04g0149821</name>
</gene>
<dbReference type="PANTHER" id="PTHR46234">
    <property type="entry name" value="ALPHA/BETA-HYDROLASES SUPERFAMILY PROTEIN"/>
    <property type="match status" value="1"/>
</dbReference>
<organism evidence="1 2">
    <name type="scientific">Helianthus annuus</name>
    <name type="common">Common sunflower</name>
    <dbReference type="NCBI Taxonomy" id="4232"/>
    <lineage>
        <taxon>Eukaryota</taxon>
        <taxon>Viridiplantae</taxon>
        <taxon>Streptophyta</taxon>
        <taxon>Embryophyta</taxon>
        <taxon>Tracheophyta</taxon>
        <taxon>Spermatophyta</taxon>
        <taxon>Magnoliopsida</taxon>
        <taxon>eudicotyledons</taxon>
        <taxon>Gunneridae</taxon>
        <taxon>Pentapetalae</taxon>
        <taxon>asterids</taxon>
        <taxon>campanulids</taxon>
        <taxon>Asterales</taxon>
        <taxon>Asteraceae</taxon>
        <taxon>Asteroideae</taxon>
        <taxon>Heliantheae alliance</taxon>
        <taxon>Heliantheae</taxon>
        <taxon>Helianthus</taxon>
    </lineage>
</organism>
<dbReference type="Gramene" id="mRNA:HanXRQr2_Chr04g0149821">
    <property type="protein sequence ID" value="mRNA:HanXRQr2_Chr04g0149821"/>
    <property type="gene ID" value="HanXRQr2_Chr04g0149821"/>
</dbReference>
<protein>
    <submittedName>
        <fullName evidence="1">Uncharacterized protein</fullName>
    </submittedName>
</protein>
<evidence type="ECO:0000313" key="1">
    <source>
        <dbReference type="EMBL" id="KAF5808811.1"/>
    </source>
</evidence>
<evidence type="ECO:0000313" key="2">
    <source>
        <dbReference type="Proteomes" id="UP000215914"/>
    </source>
</evidence>
<accession>A0A9K3J4L3</accession>
<dbReference type="AlphaFoldDB" id="A0A9K3J4L3"/>
<name>A0A9K3J4L3_HELAN</name>
<dbReference type="Proteomes" id="UP000215914">
    <property type="component" value="Unassembled WGS sequence"/>
</dbReference>
<sequence length="82" mass="8935">MGAAMALYSATCCAIGQFGNGNRYPINLSMAVALSGWLPCSRKLASEWKKFSLKEFGITTSMIAKSTRIVLNGLKRKGKFIQ</sequence>
<proteinExistence type="predicted"/>
<comment type="caution">
    <text evidence="1">The sequence shown here is derived from an EMBL/GenBank/DDBJ whole genome shotgun (WGS) entry which is preliminary data.</text>
</comment>
<dbReference type="EMBL" id="MNCJ02000319">
    <property type="protein sequence ID" value="KAF5808811.1"/>
    <property type="molecule type" value="Genomic_DNA"/>
</dbReference>
<keyword evidence="2" id="KW-1185">Reference proteome</keyword>